<dbReference type="InterPro" id="IPR013762">
    <property type="entry name" value="Integrase-like_cat_sf"/>
</dbReference>
<evidence type="ECO:0000313" key="3">
    <source>
        <dbReference type="EMBL" id="KAJ1202081.1"/>
    </source>
</evidence>
<dbReference type="PANTHER" id="PTHR35558">
    <property type="entry name" value="SGNH_HYDRO DOMAIN-CONTAINING PROTEIN"/>
    <property type="match status" value="1"/>
</dbReference>
<proteinExistence type="predicted"/>
<keyword evidence="1" id="KW-0233">DNA recombination</keyword>
<feature type="region of interest" description="Disordered" evidence="2">
    <location>
        <begin position="207"/>
        <end position="265"/>
    </location>
</feature>
<dbReference type="PANTHER" id="PTHR35558:SF1">
    <property type="entry name" value="ENDONUCLEASE_EXONUCLEASE_PHOSPHATASE DOMAIN-CONTAINING PROTEIN"/>
    <property type="match status" value="1"/>
</dbReference>
<protein>
    <submittedName>
        <fullName evidence="3">Uncharacterized protein</fullName>
    </submittedName>
</protein>
<comment type="caution">
    <text evidence="3">The sequence shown here is derived from an EMBL/GenBank/DDBJ whole genome shotgun (WGS) entry which is preliminary data.</text>
</comment>
<dbReference type="EMBL" id="JANPWB010000003">
    <property type="protein sequence ID" value="KAJ1202081.1"/>
    <property type="molecule type" value="Genomic_DNA"/>
</dbReference>
<sequence>MEDHGSPTLFSPEENQEEADIWTKFMAMGQAKGLEWAKMMVAAHGVQQPLETPAPTNTDEVQPSDSGLCILSDESVATPAKRKRPARAAAGSKLKRAKKDMADSNLPEGPSTSQMDSRPRRARKDHEEQEAARAGGLPLAARGLAPGASAPIAQEQISQPARSVACSPTLGASGQGLQVGLGKMMEAIHSFMASAKALAGLGMDEQGASSRRAGAGQVWGRDTNSAPTVQGEASALGAEVSDRVAPDTPAGGSDKATVVRPDPPPCCITVPSKEVEKHKWKKKVKPEESIDNWLEAFVMLSTVIMEKFLEHGLALCKYNRVIYEENTRIGGTGWLNYDQEFRQKMEQAPEMAWDCREIELWVQSSELVAKAKGDTSYRALRWGDLNMGQDMVELRVRRSKTDQKGKGVVVVRLRGLGDPKCCPVELLRRYTACLPAQPGYLLLHQDGQPITQFQ</sequence>
<dbReference type="AlphaFoldDB" id="A0AAV7VMZ2"/>
<dbReference type="GO" id="GO:0003677">
    <property type="term" value="F:DNA binding"/>
    <property type="evidence" value="ECO:0007669"/>
    <property type="project" value="InterPro"/>
</dbReference>
<dbReference type="GO" id="GO:0015074">
    <property type="term" value="P:DNA integration"/>
    <property type="evidence" value="ECO:0007669"/>
    <property type="project" value="InterPro"/>
</dbReference>
<dbReference type="GO" id="GO:0006310">
    <property type="term" value="P:DNA recombination"/>
    <property type="evidence" value="ECO:0007669"/>
    <property type="project" value="UniProtKB-KW"/>
</dbReference>
<evidence type="ECO:0000313" key="4">
    <source>
        <dbReference type="Proteomes" id="UP001066276"/>
    </source>
</evidence>
<gene>
    <name evidence="3" type="ORF">NDU88_005884</name>
</gene>
<keyword evidence="4" id="KW-1185">Reference proteome</keyword>
<organism evidence="3 4">
    <name type="scientific">Pleurodeles waltl</name>
    <name type="common">Iberian ribbed newt</name>
    <dbReference type="NCBI Taxonomy" id="8319"/>
    <lineage>
        <taxon>Eukaryota</taxon>
        <taxon>Metazoa</taxon>
        <taxon>Chordata</taxon>
        <taxon>Craniata</taxon>
        <taxon>Vertebrata</taxon>
        <taxon>Euteleostomi</taxon>
        <taxon>Amphibia</taxon>
        <taxon>Batrachia</taxon>
        <taxon>Caudata</taxon>
        <taxon>Salamandroidea</taxon>
        <taxon>Salamandridae</taxon>
        <taxon>Pleurodelinae</taxon>
        <taxon>Pleurodeles</taxon>
    </lineage>
</organism>
<reference evidence="3" key="1">
    <citation type="journal article" date="2022" name="bioRxiv">
        <title>Sequencing and chromosome-scale assembly of the giantPleurodeles waltlgenome.</title>
        <authorList>
            <person name="Brown T."/>
            <person name="Elewa A."/>
            <person name="Iarovenko S."/>
            <person name="Subramanian E."/>
            <person name="Araus A.J."/>
            <person name="Petzold A."/>
            <person name="Susuki M."/>
            <person name="Suzuki K.-i.T."/>
            <person name="Hayashi T."/>
            <person name="Toyoda A."/>
            <person name="Oliveira C."/>
            <person name="Osipova E."/>
            <person name="Leigh N.D."/>
            <person name="Simon A."/>
            <person name="Yun M.H."/>
        </authorList>
    </citation>
    <scope>NUCLEOTIDE SEQUENCE</scope>
    <source>
        <strain evidence="3">20211129_DDA</strain>
        <tissue evidence="3">Liver</tissue>
    </source>
</reference>
<evidence type="ECO:0000256" key="1">
    <source>
        <dbReference type="ARBA" id="ARBA00023172"/>
    </source>
</evidence>
<feature type="region of interest" description="Disordered" evidence="2">
    <location>
        <begin position="48"/>
        <end position="147"/>
    </location>
</feature>
<dbReference type="SUPFAM" id="SSF56349">
    <property type="entry name" value="DNA breaking-rejoining enzymes"/>
    <property type="match status" value="1"/>
</dbReference>
<feature type="compositionally biased region" description="Polar residues" evidence="2">
    <location>
        <begin position="54"/>
        <end position="65"/>
    </location>
</feature>
<name>A0AAV7VMZ2_PLEWA</name>
<accession>A0AAV7VMZ2</accession>
<dbReference type="Proteomes" id="UP001066276">
    <property type="component" value="Chromosome 2_1"/>
</dbReference>
<dbReference type="InterPro" id="IPR011010">
    <property type="entry name" value="DNA_brk_join_enz"/>
</dbReference>
<evidence type="ECO:0000256" key="2">
    <source>
        <dbReference type="SAM" id="MobiDB-lite"/>
    </source>
</evidence>
<feature type="compositionally biased region" description="Low complexity" evidence="2">
    <location>
        <begin position="132"/>
        <end position="147"/>
    </location>
</feature>
<dbReference type="Gene3D" id="1.10.443.10">
    <property type="entry name" value="Intergrase catalytic core"/>
    <property type="match status" value="1"/>
</dbReference>